<dbReference type="SUPFAM" id="SSF55486">
    <property type="entry name" value="Metalloproteases ('zincins'), catalytic domain"/>
    <property type="match status" value="1"/>
</dbReference>
<evidence type="ECO:0000313" key="5">
    <source>
        <dbReference type="Proteomes" id="UP000184267"/>
    </source>
</evidence>
<gene>
    <name evidence="4" type="ORF">TRAPUB_13664</name>
    <name evidence="3" type="ORF">TRAPUB_176</name>
    <name evidence="2" type="ORF">TRAPUB_185</name>
    <name evidence="1" type="ORF">TRAPUB_7396</name>
</gene>
<sequence length="192" mass="21256">MAWDLEFVVPRSPEQHDAISDDEDEAVENDDKTIFLFSQPVATSVQHIAWAAGPLHVHTIPADLSAAEDASGTTQSLMTAFCLLGHESYLTSTVSFMHSAMSLYVTEFGSYPLGSYKLVFVEKLPTQRYDAATLSLVTVDMLHGEHAINQIYQARHALSHALACQWIEATIQEKMWFDTWLVKGLGLDIAGL</sequence>
<dbReference type="Gene3D" id="1.10.390.10">
    <property type="entry name" value="Neutral Protease Domain 2"/>
    <property type="match status" value="1"/>
</dbReference>
<dbReference type="PANTHER" id="PTHR15137">
    <property type="entry name" value="TRANSCRIPTION INITIATION FACTOR TFIID"/>
    <property type="match status" value="1"/>
</dbReference>
<proteinExistence type="predicted"/>
<keyword evidence="1" id="KW-0648">Protein biosynthesis</keyword>
<dbReference type="GO" id="GO:0016251">
    <property type="term" value="F:RNA polymerase II general transcription initiation factor activity"/>
    <property type="evidence" value="ECO:0007669"/>
    <property type="project" value="TreeGrafter"/>
</dbReference>
<dbReference type="STRING" id="154538.A0A1M2V3I1"/>
<dbReference type="EMBL" id="MNAD01000994">
    <property type="protein sequence ID" value="OJT08928.1"/>
    <property type="molecule type" value="Genomic_DNA"/>
</dbReference>
<keyword evidence="5" id="KW-1185">Reference proteome</keyword>
<evidence type="ECO:0000313" key="4">
    <source>
        <dbReference type="EMBL" id="OJT09852.1"/>
    </source>
</evidence>
<evidence type="ECO:0000313" key="2">
    <source>
        <dbReference type="EMBL" id="OJT08920.1"/>
    </source>
</evidence>
<reference evidence="1 5" key="1">
    <citation type="submission" date="2016-10" db="EMBL/GenBank/DDBJ databases">
        <title>Genome sequence of the basidiomycete white-rot fungus Trametes pubescens.</title>
        <authorList>
            <person name="Makela M.R."/>
            <person name="Granchi Z."/>
            <person name="Peng M."/>
            <person name="De Vries R.P."/>
            <person name="Grigoriev I."/>
            <person name="Riley R."/>
            <person name="Hilden K."/>
        </authorList>
    </citation>
    <scope>NUCLEOTIDE SEQUENCE [LARGE SCALE GENOMIC DNA]</scope>
    <source>
        <strain evidence="1 5">FBCC735</strain>
    </source>
</reference>
<dbReference type="EMBL" id="MNAD01000874">
    <property type="protein sequence ID" value="OJT09852.1"/>
    <property type="molecule type" value="Genomic_DNA"/>
</dbReference>
<dbReference type="PANTHER" id="PTHR15137:SF9">
    <property type="entry name" value="TRANSCRIPTION INITIATION FACTOR TFIID SUBUNIT 2"/>
    <property type="match status" value="1"/>
</dbReference>
<dbReference type="AlphaFoldDB" id="A0A1M2V3I1"/>
<dbReference type="GO" id="GO:0003743">
    <property type="term" value="F:translation initiation factor activity"/>
    <property type="evidence" value="ECO:0007669"/>
    <property type="project" value="UniProtKB-KW"/>
</dbReference>
<keyword evidence="1" id="KW-0396">Initiation factor</keyword>
<organism evidence="1 5">
    <name type="scientific">Trametes pubescens</name>
    <name type="common">White-rot fungus</name>
    <dbReference type="NCBI Taxonomy" id="154538"/>
    <lineage>
        <taxon>Eukaryota</taxon>
        <taxon>Fungi</taxon>
        <taxon>Dikarya</taxon>
        <taxon>Basidiomycota</taxon>
        <taxon>Agaricomycotina</taxon>
        <taxon>Agaricomycetes</taxon>
        <taxon>Polyporales</taxon>
        <taxon>Polyporaceae</taxon>
        <taxon>Trametes</taxon>
    </lineage>
</organism>
<dbReference type="GO" id="GO:0000976">
    <property type="term" value="F:transcription cis-regulatory region binding"/>
    <property type="evidence" value="ECO:0007669"/>
    <property type="project" value="TreeGrafter"/>
</dbReference>
<dbReference type="GO" id="GO:0003682">
    <property type="term" value="F:chromatin binding"/>
    <property type="evidence" value="ECO:0007669"/>
    <property type="project" value="TreeGrafter"/>
</dbReference>
<name>A0A1M2V3I1_TRAPU</name>
<comment type="caution">
    <text evidence="1">The sequence shown here is derived from an EMBL/GenBank/DDBJ whole genome shotgun (WGS) entry which is preliminary data.</text>
</comment>
<dbReference type="InterPro" id="IPR037813">
    <property type="entry name" value="TAF2"/>
</dbReference>
<dbReference type="GO" id="GO:0005669">
    <property type="term" value="C:transcription factor TFIID complex"/>
    <property type="evidence" value="ECO:0007669"/>
    <property type="project" value="InterPro"/>
</dbReference>
<dbReference type="GO" id="GO:0006367">
    <property type="term" value="P:transcription initiation at RNA polymerase II promoter"/>
    <property type="evidence" value="ECO:0007669"/>
    <property type="project" value="TreeGrafter"/>
</dbReference>
<evidence type="ECO:0000313" key="3">
    <source>
        <dbReference type="EMBL" id="OJT08928.1"/>
    </source>
</evidence>
<dbReference type="OrthoDB" id="308861at2759"/>
<accession>A0A1M2V3I1</accession>
<dbReference type="EMBL" id="MNAD01001699">
    <property type="protein sequence ID" value="OJT02138.1"/>
    <property type="molecule type" value="Genomic_DNA"/>
</dbReference>
<protein>
    <submittedName>
        <fullName evidence="1">Transcription initiation factor TFIID subunit 2</fullName>
    </submittedName>
</protein>
<dbReference type="Proteomes" id="UP000184267">
    <property type="component" value="Unassembled WGS sequence"/>
</dbReference>
<evidence type="ECO:0000313" key="1">
    <source>
        <dbReference type="EMBL" id="OJT02138.1"/>
    </source>
</evidence>
<dbReference type="EMBL" id="MNAD01000995">
    <property type="protein sequence ID" value="OJT08920.1"/>
    <property type="molecule type" value="Genomic_DNA"/>
</dbReference>
<dbReference type="InterPro" id="IPR027268">
    <property type="entry name" value="Peptidase_M4/M1_CTD_sf"/>
</dbReference>